<dbReference type="GeneID" id="54486614"/>
<feature type="domain" description="Carboxylesterase type B" evidence="4">
    <location>
        <begin position="14"/>
        <end position="516"/>
    </location>
</feature>
<dbReference type="InterPro" id="IPR002018">
    <property type="entry name" value="CarbesteraseB"/>
</dbReference>
<dbReference type="SUPFAM" id="SSF53474">
    <property type="entry name" value="alpha/beta-Hydrolases"/>
    <property type="match status" value="1"/>
</dbReference>
<comment type="similarity">
    <text evidence="1 3">Belongs to the type-B carboxylesterase/lipase family.</text>
</comment>
<dbReference type="OrthoDB" id="6846267at2759"/>
<proteinExistence type="inferred from homology"/>
<dbReference type="AlphaFoldDB" id="A0A6A6W6U9"/>
<dbReference type="EMBL" id="ML996573">
    <property type="protein sequence ID" value="KAF2757754.1"/>
    <property type="molecule type" value="Genomic_DNA"/>
</dbReference>
<keyword evidence="6" id="KW-1185">Reference proteome</keyword>
<dbReference type="EC" id="3.1.1.-" evidence="3"/>
<organism evidence="5 6">
    <name type="scientific">Pseudovirgaria hyperparasitica</name>
    <dbReference type="NCBI Taxonomy" id="470096"/>
    <lineage>
        <taxon>Eukaryota</taxon>
        <taxon>Fungi</taxon>
        <taxon>Dikarya</taxon>
        <taxon>Ascomycota</taxon>
        <taxon>Pezizomycotina</taxon>
        <taxon>Dothideomycetes</taxon>
        <taxon>Dothideomycetes incertae sedis</taxon>
        <taxon>Acrospermales</taxon>
        <taxon>Acrospermaceae</taxon>
        <taxon>Pseudovirgaria</taxon>
    </lineage>
</organism>
<evidence type="ECO:0000256" key="3">
    <source>
        <dbReference type="RuleBase" id="RU361235"/>
    </source>
</evidence>
<evidence type="ECO:0000256" key="1">
    <source>
        <dbReference type="ARBA" id="ARBA00005964"/>
    </source>
</evidence>
<gene>
    <name evidence="5" type="ORF">EJ05DRAFT_486773</name>
</gene>
<dbReference type="InterPro" id="IPR019826">
    <property type="entry name" value="Carboxylesterase_B_AS"/>
</dbReference>
<dbReference type="PROSITE" id="PS00122">
    <property type="entry name" value="CARBOXYLESTERASE_B_1"/>
    <property type="match status" value="1"/>
</dbReference>
<evidence type="ECO:0000256" key="2">
    <source>
        <dbReference type="ARBA" id="ARBA00022801"/>
    </source>
</evidence>
<keyword evidence="2 3" id="KW-0378">Hydrolase</keyword>
<protein>
    <recommendedName>
        <fullName evidence="3">Carboxylic ester hydrolase</fullName>
        <ecNumber evidence="3">3.1.1.-</ecNumber>
    </recommendedName>
</protein>
<dbReference type="RefSeq" id="XP_033600205.1">
    <property type="nucleotide sequence ID" value="XM_033745560.1"/>
</dbReference>
<evidence type="ECO:0000313" key="5">
    <source>
        <dbReference type="EMBL" id="KAF2757754.1"/>
    </source>
</evidence>
<reference evidence="5" key="1">
    <citation type="journal article" date="2020" name="Stud. Mycol.">
        <title>101 Dothideomycetes genomes: a test case for predicting lifestyles and emergence of pathogens.</title>
        <authorList>
            <person name="Haridas S."/>
            <person name="Albert R."/>
            <person name="Binder M."/>
            <person name="Bloem J."/>
            <person name="Labutti K."/>
            <person name="Salamov A."/>
            <person name="Andreopoulos B."/>
            <person name="Baker S."/>
            <person name="Barry K."/>
            <person name="Bills G."/>
            <person name="Bluhm B."/>
            <person name="Cannon C."/>
            <person name="Castanera R."/>
            <person name="Culley D."/>
            <person name="Daum C."/>
            <person name="Ezra D."/>
            <person name="Gonzalez J."/>
            <person name="Henrissat B."/>
            <person name="Kuo A."/>
            <person name="Liang C."/>
            <person name="Lipzen A."/>
            <person name="Lutzoni F."/>
            <person name="Magnuson J."/>
            <person name="Mondo S."/>
            <person name="Nolan M."/>
            <person name="Ohm R."/>
            <person name="Pangilinan J."/>
            <person name="Park H.-J."/>
            <person name="Ramirez L."/>
            <person name="Alfaro M."/>
            <person name="Sun H."/>
            <person name="Tritt A."/>
            <person name="Yoshinaga Y."/>
            <person name="Zwiers L.-H."/>
            <person name="Turgeon B."/>
            <person name="Goodwin S."/>
            <person name="Spatafora J."/>
            <person name="Crous P."/>
            <person name="Grigoriev I."/>
        </authorList>
    </citation>
    <scope>NUCLEOTIDE SEQUENCE</scope>
    <source>
        <strain evidence="5">CBS 121739</strain>
    </source>
</reference>
<evidence type="ECO:0000259" key="4">
    <source>
        <dbReference type="Pfam" id="PF00135"/>
    </source>
</evidence>
<dbReference type="PANTHER" id="PTHR43142:SF4">
    <property type="entry name" value="CARBOXYLIC ESTER HYDROLASE"/>
    <property type="match status" value="1"/>
</dbReference>
<dbReference type="Gene3D" id="3.40.50.1820">
    <property type="entry name" value="alpha/beta hydrolase"/>
    <property type="match status" value="1"/>
</dbReference>
<dbReference type="InterPro" id="IPR029058">
    <property type="entry name" value="AB_hydrolase_fold"/>
</dbReference>
<dbReference type="Proteomes" id="UP000799437">
    <property type="component" value="Unassembled WGS sequence"/>
</dbReference>
<name>A0A6A6W6U9_9PEZI</name>
<accession>A0A6A6W6U9</accession>
<dbReference type="Pfam" id="PF00135">
    <property type="entry name" value="COesterase"/>
    <property type="match status" value="1"/>
</dbReference>
<dbReference type="GO" id="GO:0016787">
    <property type="term" value="F:hydrolase activity"/>
    <property type="evidence" value="ECO:0007669"/>
    <property type="project" value="UniProtKB-KW"/>
</dbReference>
<dbReference type="PANTHER" id="PTHR43142">
    <property type="entry name" value="CARBOXYLIC ESTER HYDROLASE"/>
    <property type="match status" value="1"/>
</dbReference>
<evidence type="ECO:0000313" key="6">
    <source>
        <dbReference type="Proteomes" id="UP000799437"/>
    </source>
</evidence>
<sequence>MSSINGVSSKPYVLDLQYRGFIEGVTLTSDIDSTELCHFFGGIPDSHSTQYGLPPIGPFRWRRPRPLPPCYRYGTRANPGKFTGGTATCPQPRAAKSELALEVRDEDCLQLNVWLPVGEPPEGGWPVIFYIRTNSSFKPKENFLPLTCCSDGGFLQFGDPNDLDVSKLLSETDCRCIFVMPAYRLNVFGFLASRELLRESGAGCEVGNLGFWDQRLALEWAWKNIDYFGGNPKNIAVAGYSAGMLSRRSSYSTFMQLQYDLFLPDQKSIIRRAIMWSNGPGVQPKSLLEAQEQFDELLQVLGISLDITEPEKLSKLRQIPSSQLVEATFAMKIHQFRAVTDGEFVRPSLFEDIDRGEFATRMRKRGVQLMMGECKDEHFVYGEWRPPEDSFQGLYDRLQADYPRAACDALVKHFYPNGQLPSRSRDWCEEFGRIYADIQIHAMERGLANALDRFGAGDLVYRYRVEWRAKCVALPPEWGVTHTSDLAIWFWGDKAQLEDEEKTIAYESFVHPLSQFITGRVVSWGTQNVCQSRTLKADGSVEILDDADWERSLAIWRCLQAAGAAFAPIKGRL</sequence>